<proteinExistence type="predicted"/>
<name>A0A1L9V7V7_ASPGL</name>
<dbReference type="STRING" id="1160497.A0A1L9V7V7"/>
<dbReference type="VEuPathDB" id="FungiDB:ASPGLDRAFT_29473"/>
<dbReference type="Proteomes" id="UP000184300">
    <property type="component" value="Unassembled WGS sequence"/>
</dbReference>
<keyword evidence="2" id="KW-1185">Reference proteome</keyword>
<protein>
    <submittedName>
        <fullName evidence="1">Uncharacterized protein</fullName>
    </submittedName>
</protein>
<organism evidence="1 2">
    <name type="scientific">Aspergillus glaucus CBS 516.65</name>
    <dbReference type="NCBI Taxonomy" id="1160497"/>
    <lineage>
        <taxon>Eukaryota</taxon>
        <taxon>Fungi</taxon>
        <taxon>Dikarya</taxon>
        <taxon>Ascomycota</taxon>
        <taxon>Pezizomycotina</taxon>
        <taxon>Eurotiomycetes</taxon>
        <taxon>Eurotiomycetidae</taxon>
        <taxon>Eurotiales</taxon>
        <taxon>Aspergillaceae</taxon>
        <taxon>Aspergillus</taxon>
        <taxon>Aspergillus subgen. Aspergillus</taxon>
    </lineage>
</organism>
<evidence type="ECO:0000313" key="2">
    <source>
        <dbReference type="Proteomes" id="UP000184300"/>
    </source>
</evidence>
<dbReference type="GeneID" id="34460119"/>
<dbReference type="AlphaFoldDB" id="A0A1L9V7V7"/>
<dbReference type="RefSeq" id="XP_022396620.1">
    <property type="nucleotide sequence ID" value="XM_022543858.1"/>
</dbReference>
<accession>A0A1L9V7V7</accession>
<dbReference type="EMBL" id="KV878914">
    <property type="protein sequence ID" value="OJJ79922.1"/>
    <property type="molecule type" value="Genomic_DNA"/>
</dbReference>
<gene>
    <name evidence="1" type="ORF">ASPGLDRAFT_29473</name>
</gene>
<sequence length="126" mass="14352">MGSKEMPEVPWEEHFRDVDKQDNQRWTYPTSFASTPEQLAKGLNVASTYLFPNASMTISNSSDADFELISEIRILTEASLSTASCTPKYEKAPLFFQSIVRDVITGHYNREKAEGWKVWPAKQTTQ</sequence>
<evidence type="ECO:0000313" key="1">
    <source>
        <dbReference type="EMBL" id="OJJ79922.1"/>
    </source>
</evidence>
<reference evidence="2" key="1">
    <citation type="journal article" date="2017" name="Genome Biol.">
        <title>Comparative genomics reveals high biological diversity and specific adaptations in the industrially and medically important fungal genus Aspergillus.</title>
        <authorList>
            <person name="de Vries R.P."/>
            <person name="Riley R."/>
            <person name="Wiebenga A."/>
            <person name="Aguilar-Osorio G."/>
            <person name="Amillis S."/>
            <person name="Uchima C.A."/>
            <person name="Anderluh G."/>
            <person name="Asadollahi M."/>
            <person name="Askin M."/>
            <person name="Barry K."/>
            <person name="Battaglia E."/>
            <person name="Bayram O."/>
            <person name="Benocci T."/>
            <person name="Braus-Stromeyer S.A."/>
            <person name="Caldana C."/>
            <person name="Canovas D."/>
            <person name="Cerqueira G.C."/>
            <person name="Chen F."/>
            <person name="Chen W."/>
            <person name="Choi C."/>
            <person name="Clum A."/>
            <person name="Dos Santos R.A."/>
            <person name="Damasio A.R."/>
            <person name="Diallinas G."/>
            <person name="Emri T."/>
            <person name="Fekete E."/>
            <person name="Flipphi M."/>
            <person name="Freyberg S."/>
            <person name="Gallo A."/>
            <person name="Gournas C."/>
            <person name="Habgood R."/>
            <person name="Hainaut M."/>
            <person name="Harispe M.L."/>
            <person name="Henrissat B."/>
            <person name="Hilden K.S."/>
            <person name="Hope R."/>
            <person name="Hossain A."/>
            <person name="Karabika E."/>
            <person name="Karaffa L."/>
            <person name="Karanyi Z."/>
            <person name="Krasevec N."/>
            <person name="Kuo A."/>
            <person name="Kusch H."/>
            <person name="LaButti K."/>
            <person name="Lagendijk E.L."/>
            <person name="Lapidus A."/>
            <person name="Levasseur A."/>
            <person name="Lindquist E."/>
            <person name="Lipzen A."/>
            <person name="Logrieco A.F."/>
            <person name="MacCabe A."/>
            <person name="Maekelae M.R."/>
            <person name="Malavazi I."/>
            <person name="Melin P."/>
            <person name="Meyer V."/>
            <person name="Mielnichuk N."/>
            <person name="Miskei M."/>
            <person name="Molnar A.P."/>
            <person name="Mule G."/>
            <person name="Ngan C.Y."/>
            <person name="Orejas M."/>
            <person name="Orosz E."/>
            <person name="Ouedraogo J.P."/>
            <person name="Overkamp K.M."/>
            <person name="Park H.-S."/>
            <person name="Perrone G."/>
            <person name="Piumi F."/>
            <person name="Punt P.J."/>
            <person name="Ram A.F."/>
            <person name="Ramon A."/>
            <person name="Rauscher S."/>
            <person name="Record E."/>
            <person name="Riano-Pachon D.M."/>
            <person name="Robert V."/>
            <person name="Roehrig J."/>
            <person name="Ruller R."/>
            <person name="Salamov A."/>
            <person name="Salih N.S."/>
            <person name="Samson R.A."/>
            <person name="Sandor E."/>
            <person name="Sanguinetti M."/>
            <person name="Schuetze T."/>
            <person name="Sepcic K."/>
            <person name="Shelest E."/>
            <person name="Sherlock G."/>
            <person name="Sophianopoulou V."/>
            <person name="Squina F.M."/>
            <person name="Sun H."/>
            <person name="Susca A."/>
            <person name="Todd R.B."/>
            <person name="Tsang A."/>
            <person name="Unkles S.E."/>
            <person name="van de Wiele N."/>
            <person name="van Rossen-Uffink D."/>
            <person name="Oliveira J.V."/>
            <person name="Vesth T.C."/>
            <person name="Visser J."/>
            <person name="Yu J.-H."/>
            <person name="Zhou M."/>
            <person name="Andersen M.R."/>
            <person name="Archer D.B."/>
            <person name="Baker S.E."/>
            <person name="Benoit I."/>
            <person name="Brakhage A.A."/>
            <person name="Braus G.H."/>
            <person name="Fischer R."/>
            <person name="Frisvad J.C."/>
            <person name="Goldman G.H."/>
            <person name="Houbraken J."/>
            <person name="Oakley B."/>
            <person name="Pocsi I."/>
            <person name="Scazzocchio C."/>
            <person name="Seiboth B."/>
            <person name="vanKuyk P.A."/>
            <person name="Wortman J."/>
            <person name="Dyer P.S."/>
            <person name="Grigoriev I.V."/>
        </authorList>
    </citation>
    <scope>NUCLEOTIDE SEQUENCE [LARGE SCALE GENOMIC DNA]</scope>
    <source>
        <strain evidence="2">CBS 516.65</strain>
    </source>
</reference>
<dbReference type="OrthoDB" id="426882at2759"/>